<proteinExistence type="predicted"/>
<organism evidence="1 2">
    <name type="scientific">Hyphomonas pacifica</name>
    <dbReference type="NCBI Taxonomy" id="1280941"/>
    <lineage>
        <taxon>Bacteria</taxon>
        <taxon>Pseudomonadati</taxon>
        <taxon>Pseudomonadota</taxon>
        <taxon>Alphaproteobacteria</taxon>
        <taxon>Hyphomonadales</taxon>
        <taxon>Hyphomonadaceae</taxon>
        <taxon>Hyphomonas</taxon>
    </lineage>
</organism>
<dbReference type="InterPro" id="IPR010836">
    <property type="entry name" value="SapC"/>
</dbReference>
<keyword evidence="2" id="KW-1185">Reference proteome</keyword>
<name>A0A062U359_9PROT</name>
<protein>
    <recommendedName>
        <fullName evidence="3">Peptide ABC transporter permease</fullName>
    </recommendedName>
</protein>
<sequence length="244" mass="27406">MSNMALLNNIDHSDLKIIRKYGAEFGDSVNQSVAFPTEFAELQRIYPILFRKDEKGEFQSVVLLGLDKGENLFLDGDQWQARYVPALHERGPFKIGFQNQEVDGEVHREPVIHVDLDSSRISREEGAPLFLPQGGNAPYLQHVTHVLRVINVGMDMMTPMFEAFQQAELMEPVSLEVKLDEATTYQVPDVYTISEEKLAALSGEVLERLHKGGFLRAAYLVLASLSNINTLIEMKNAKRMAAAS</sequence>
<dbReference type="AlphaFoldDB" id="A0A062U359"/>
<dbReference type="STRING" id="1280941.HY2_07240"/>
<evidence type="ECO:0008006" key="3">
    <source>
        <dbReference type="Google" id="ProtNLM"/>
    </source>
</evidence>
<evidence type="ECO:0000313" key="2">
    <source>
        <dbReference type="Proteomes" id="UP000249123"/>
    </source>
</evidence>
<comment type="caution">
    <text evidence="1">The sequence shown here is derived from an EMBL/GenBank/DDBJ whole genome shotgun (WGS) entry which is preliminary data.</text>
</comment>
<dbReference type="Proteomes" id="UP000249123">
    <property type="component" value="Unassembled WGS sequence"/>
</dbReference>
<evidence type="ECO:0000313" key="1">
    <source>
        <dbReference type="EMBL" id="RAN32322.1"/>
    </source>
</evidence>
<dbReference type="eggNOG" id="ENOG502ZBW3">
    <property type="taxonomic scope" value="Bacteria"/>
</dbReference>
<dbReference type="OrthoDB" id="8888710at2"/>
<dbReference type="EMBL" id="AWFB01000034">
    <property type="protein sequence ID" value="RAN32322.1"/>
    <property type="molecule type" value="Genomic_DNA"/>
</dbReference>
<accession>A0A062U359</accession>
<dbReference type="Pfam" id="PF07277">
    <property type="entry name" value="SapC"/>
    <property type="match status" value="1"/>
</dbReference>
<reference evidence="1 2" key="1">
    <citation type="submission" date="2013-04" db="EMBL/GenBank/DDBJ databases">
        <title>Hyphomonas sp. T24B3 Genome Sequencing.</title>
        <authorList>
            <person name="Lai Q."/>
            <person name="Shao Z."/>
        </authorList>
    </citation>
    <scope>NUCLEOTIDE SEQUENCE [LARGE SCALE GENOMIC DNA]</scope>
    <source>
        <strain evidence="1 2">T24B3</strain>
    </source>
</reference>
<gene>
    <name evidence="1" type="ORF">HY3_03075</name>
</gene>